<dbReference type="InterPro" id="IPR051544">
    <property type="entry name" value="TPS_OM_transporter"/>
</dbReference>
<dbReference type="Pfam" id="PF03865">
    <property type="entry name" value="ShlB"/>
    <property type="match status" value="1"/>
</dbReference>
<name>A0A1I4G596_9HYPH</name>
<dbReference type="PANTHER" id="PTHR34597">
    <property type="entry name" value="SLR1661 PROTEIN"/>
    <property type="match status" value="1"/>
</dbReference>
<dbReference type="RefSeq" id="WP_159438006.1">
    <property type="nucleotide sequence ID" value="NZ_FOSK01000029.1"/>
</dbReference>
<organism evidence="2 3">
    <name type="scientific">Pseudovibrio ascidiaceicola</name>
    <dbReference type="NCBI Taxonomy" id="285279"/>
    <lineage>
        <taxon>Bacteria</taxon>
        <taxon>Pseudomonadati</taxon>
        <taxon>Pseudomonadota</taxon>
        <taxon>Alphaproteobacteria</taxon>
        <taxon>Hyphomicrobiales</taxon>
        <taxon>Stappiaceae</taxon>
        <taxon>Pseudovibrio</taxon>
    </lineage>
</organism>
<protein>
    <submittedName>
        <fullName evidence="2">Haemolysin secretion/activation protein ShlB/FhaC/HecB</fullName>
    </submittedName>
</protein>
<dbReference type="InterPro" id="IPR005565">
    <property type="entry name" value="Hemolysn_activator_HlyB_C"/>
</dbReference>
<feature type="non-terminal residue" evidence="2">
    <location>
        <position position="1"/>
    </location>
</feature>
<evidence type="ECO:0000313" key="3">
    <source>
        <dbReference type="Proteomes" id="UP000199598"/>
    </source>
</evidence>
<comment type="caution">
    <text evidence="2">The sequence shown here is derived from an EMBL/GenBank/DDBJ whole genome shotgun (WGS) entry which is preliminary data.</text>
</comment>
<feature type="domain" description="Haemolysin activator HlyB C-terminal" evidence="1">
    <location>
        <begin position="2"/>
        <end position="326"/>
    </location>
</feature>
<accession>A0A1I4G596</accession>
<dbReference type="PANTHER" id="PTHR34597:SF3">
    <property type="entry name" value="OUTER MEMBRANE TRANSPORTER CDIB"/>
    <property type="match status" value="1"/>
</dbReference>
<sequence length="365" mass="39382">IGSSRVFIDVQDTYAANISTQLNNEGSKSTGRHQLSGSVTLEDTLGFYESLTVSAKTTLDYLDRNVYSRSINGYASIPWHYLTLSVSGSFQQYASEVTSAVQSFGYNGDSWEARLGADFVAYRDKTNQFLLSAGLTLKESRNFVTGRYIDTSSKRLSIVDVSGAWTGQVFQGAGNVKLSWRQGIDAFAAHSDTIFSKGTPRGQFSEVELSASWRKGWQTQNGPLGLSFKGFASASPHTLVASERVGLGGPGSVRGFRDDSLSGDIGGYLQTEVSWSPDISSFPQVLQKALGRPQLFAGLDGGRIAFDGHDPNEGGGMAGSVLGLRLSGGLLSGQLAYERPFYHPEFVSAPQRGFVRAQLRLSAQF</sequence>
<keyword evidence="3" id="KW-1185">Reference proteome</keyword>
<dbReference type="EMBL" id="FOSK01000029">
    <property type="protein sequence ID" value="SFL25194.1"/>
    <property type="molecule type" value="Genomic_DNA"/>
</dbReference>
<proteinExistence type="predicted"/>
<gene>
    <name evidence="2" type="ORF">SAMN04488518_1292</name>
</gene>
<dbReference type="Proteomes" id="UP000199598">
    <property type="component" value="Unassembled WGS sequence"/>
</dbReference>
<evidence type="ECO:0000259" key="1">
    <source>
        <dbReference type="Pfam" id="PF03865"/>
    </source>
</evidence>
<reference evidence="2 3" key="1">
    <citation type="submission" date="2016-10" db="EMBL/GenBank/DDBJ databases">
        <authorList>
            <person name="Varghese N."/>
            <person name="Submissions S."/>
        </authorList>
    </citation>
    <scope>NUCLEOTIDE SEQUENCE [LARGE SCALE GENOMIC DNA]</scope>
    <source>
        <strain evidence="2 3">DSM 16392</strain>
    </source>
</reference>
<dbReference type="Gene3D" id="2.40.160.50">
    <property type="entry name" value="membrane protein fhac: a member of the omp85/tpsb transporter family"/>
    <property type="match status" value="1"/>
</dbReference>
<evidence type="ECO:0000313" key="2">
    <source>
        <dbReference type="EMBL" id="SFL25194.1"/>
    </source>
</evidence>